<proteinExistence type="inferred from homology"/>
<keyword evidence="3" id="KW-0132">Cell division</keyword>
<dbReference type="EMBL" id="JAKWBI020000083">
    <property type="protein sequence ID" value="KAJ2903359.1"/>
    <property type="molecule type" value="Genomic_DNA"/>
</dbReference>
<sequence length="802" mass="90111">MSRFLTPAKMGLLTLIELYVEGAVPGECSIDVLSFLTSHLVDSELATPAKCPDFNSRWRRAEATVNLVISIKDFERLLNENASAAPSMRGLWYIFLAKLWAVDSLHALHAFFGRLPSLLSKSKEELRRLAEAGEKTPPADEVGLSRSSPFGTFVRRAHLEFGRLRFHDAAELWKDFVKYRQSTAGHWKRRNPAFSRLSFDNVLLLGQQSWRQDHLVDLASVAYGDMLHHNGNSTDGRTLPVSTDDIARLLEFQVEQIQSMFLSTHPSACLFPRCEYGSRLPVEIRLQLQDLLSDSYMVPSLSHYVSFIDAWRAGDYPTSFDYLHRYFDYTIHHRDRLFYQYALMNLAAIQADFGCYREAVAAMLESVSTARENRDMKCLNFALNWLYQFGRSHPRFVAELEAHSMLGGRESLAFLRDKAKETGMYPLWSSAIWSEAKLVLESGESIATCTELMARSSQVLVERNMVGNFPAQSCLHVALWDRLGLSKLSNISSAVFLRSHRANSSFEDELRVVGRLADSMMAQGQWKTAWNLLDSLDENSLRSWRPKNLWTKYRAMGKLKEAVHAGDADGAGEIVCNLLQSKHDDLEPGLQFAIDMLHIKYLIMRKNLPAAFEKVGRLAKEAQDDGRDVVLGTKLLLTKARLLEAAGRPQKGFSAAIKAANAAWGSRLMALLWQGMGTISAILISLGEFEAAAELLTAVLPRALEWEDVELCGWLYMLLADSEVGKASKYPHIAVDRVECFGKAIQALDKAGRHWLAMGNTKQRGEVLAKKATIARFVGNREASDTYAAHYLALRSEAVKVV</sequence>
<dbReference type="GO" id="GO:0031145">
    <property type="term" value="P:anaphase-promoting complex-dependent catabolic process"/>
    <property type="evidence" value="ECO:0007669"/>
    <property type="project" value="TreeGrafter"/>
</dbReference>
<dbReference type="GO" id="GO:0051301">
    <property type="term" value="P:cell division"/>
    <property type="evidence" value="ECO:0007669"/>
    <property type="project" value="UniProtKB-KW"/>
</dbReference>
<protein>
    <recommendedName>
        <fullName evidence="2">Anaphase-promoting complex subunit 5</fullName>
    </recommendedName>
</protein>
<feature type="domain" description="Anaphase-promoting complex subunit 5" evidence="8">
    <location>
        <begin position="303"/>
        <end position="392"/>
    </location>
</feature>
<dbReference type="AlphaFoldDB" id="A0AAD5RSW8"/>
<evidence type="ECO:0000256" key="1">
    <source>
        <dbReference type="ARBA" id="ARBA00007450"/>
    </source>
</evidence>
<feature type="signal peptide" evidence="7">
    <location>
        <begin position="1"/>
        <end position="22"/>
    </location>
</feature>
<keyword evidence="7" id="KW-0732">Signal</keyword>
<comment type="similarity">
    <text evidence="1">Belongs to the APC5 family.</text>
</comment>
<evidence type="ECO:0000256" key="6">
    <source>
        <dbReference type="ARBA" id="ARBA00023306"/>
    </source>
</evidence>
<name>A0AAD5RSW8_9PEZI</name>
<keyword evidence="10" id="KW-1185">Reference proteome</keyword>
<dbReference type="GO" id="GO:0070979">
    <property type="term" value="P:protein K11-linked ubiquitination"/>
    <property type="evidence" value="ECO:0007669"/>
    <property type="project" value="TreeGrafter"/>
</dbReference>
<keyword evidence="5" id="KW-0833">Ubl conjugation pathway</keyword>
<organism evidence="9 10">
    <name type="scientific">Zalerion maritima</name>
    <dbReference type="NCBI Taxonomy" id="339359"/>
    <lineage>
        <taxon>Eukaryota</taxon>
        <taxon>Fungi</taxon>
        <taxon>Dikarya</taxon>
        <taxon>Ascomycota</taxon>
        <taxon>Pezizomycotina</taxon>
        <taxon>Sordariomycetes</taxon>
        <taxon>Lulworthiomycetidae</taxon>
        <taxon>Lulworthiales</taxon>
        <taxon>Lulworthiaceae</taxon>
        <taxon>Zalerion</taxon>
    </lineage>
</organism>
<evidence type="ECO:0000313" key="10">
    <source>
        <dbReference type="Proteomes" id="UP001201980"/>
    </source>
</evidence>
<dbReference type="GO" id="GO:0045842">
    <property type="term" value="P:positive regulation of mitotic metaphase/anaphase transition"/>
    <property type="evidence" value="ECO:0007669"/>
    <property type="project" value="TreeGrafter"/>
</dbReference>
<evidence type="ECO:0000256" key="5">
    <source>
        <dbReference type="ARBA" id="ARBA00022786"/>
    </source>
</evidence>
<dbReference type="InterPro" id="IPR026000">
    <property type="entry name" value="Apc5_dom"/>
</dbReference>
<evidence type="ECO:0000313" key="9">
    <source>
        <dbReference type="EMBL" id="KAJ2903359.1"/>
    </source>
</evidence>
<dbReference type="PANTHER" id="PTHR12830">
    <property type="entry name" value="ANAPHASE-PROMOTING COMPLEX SUBUNIT 5"/>
    <property type="match status" value="1"/>
</dbReference>
<evidence type="ECO:0000256" key="2">
    <source>
        <dbReference type="ARBA" id="ARBA00016066"/>
    </source>
</evidence>
<dbReference type="PANTHER" id="PTHR12830:SF9">
    <property type="entry name" value="ANAPHASE-PROMOTING COMPLEX SUBUNIT 5"/>
    <property type="match status" value="1"/>
</dbReference>
<comment type="caution">
    <text evidence="9">The sequence shown here is derived from an EMBL/GenBank/DDBJ whole genome shotgun (WGS) entry which is preliminary data.</text>
</comment>
<keyword evidence="6" id="KW-0131">Cell cycle</keyword>
<feature type="chain" id="PRO_5041918190" description="Anaphase-promoting complex subunit 5" evidence="7">
    <location>
        <begin position="23"/>
        <end position="802"/>
    </location>
</feature>
<evidence type="ECO:0000256" key="4">
    <source>
        <dbReference type="ARBA" id="ARBA00022776"/>
    </source>
</evidence>
<accession>A0AAD5RSW8</accession>
<reference evidence="9" key="1">
    <citation type="submission" date="2022-07" db="EMBL/GenBank/DDBJ databases">
        <title>Draft genome sequence of Zalerion maritima ATCC 34329, a (micro)plastics degrading marine fungus.</title>
        <authorList>
            <person name="Paco A."/>
            <person name="Goncalves M.F.M."/>
            <person name="Rocha-Santos T.A.P."/>
            <person name="Alves A."/>
        </authorList>
    </citation>
    <scope>NUCLEOTIDE SEQUENCE</scope>
    <source>
        <strain evidence="9">ATCC 34329</strain>
    </source>
</reference>
<evidence type="ECO:0000256" key="7">
    <source>
        <dbReference type="SAM" id="SignalP"/>
    </source>
</evidence>
<evidence type="ECO:0000256" key="3">
    <source>
        <dbReference type="ARBA" id="ARBA00022618"/>
    </source>
</evidence>
<dbReference type="InterPro" id="IPR037679">
    <property type="entry name" value="Apc5"/>
</dbReference>
<dbReference type="Proteomes" id="UP001201980">
    <property type="component" value="Unassembled WGS sequence"/>
</dbReference>
<dbReference type="Pfam" id="PF12862">
    <property type="entry name" value="ANAPC5"/>
    <property type="match status" value="1"/>
</dbReference>
<dbReference type="GO" id="GO:0005680">
    <property type="term" value="C:anaphase-promoting complex"/>
    <property type="evidence" value="ECO:0007669"/>
    <property type="project" value="InterPro"/>
</dbReference>
<keyword evidence="4" id="KW-0498">Mitosis</keyword>
<evidence type="ECO:0000259" key="8">
    <source>
        <dbReference type="Pfam" id="PF12862"/>
    </source>
</evidence>
<gene>
    <name evidence="9" type="ORF">MKZ38_010024</name>
</gene>